<feature type="domain" description="GAG-pre-integrase" evidence="1">
    <location>
        <begin position="188"/>
        <end position="214"/>
    </location>
</feature>
<evidence type="ECO:0000313" key="4">
    <source>
        <dbReference type="Proteomes" id="UP000250235"/>
    </source>
</evidence>
<proteinExistence type="predicted"/>
<keyword evidence="4" id="KW-1185">Reference proteome</keyword>
<dbReference type="OrthoDB" id="1750575at2759"/>
<dbReference type="Pfam" id="PF14244">
    <property type="entry name" value="Retrotran_gag_3"/>
    <property type="match status" value="1"/>
</dbReference>
<reference evidence="3 4" key="1">
    <citation type="journal article" date="2015" name="Proc. Natl. Acad. Sci. U.S.A.">
        <title>The resurrection genome of Boea hygrometrica: A blueprint for survival of dehydration.</title>
        <authorList>
            <person name="Xiao L."/>
            <person name="Yang G."/>
            <person name="Zhang L."/>
            <person name="Yang X."/>
            <person name="Zhao S."/>
            <person name="Ji Z."/>
            <person name="Zhou Q."/>
            <person name="Hu M."/>
            <person name="Wang Y."/>
            <person name="Chen M."/>
            <person name="Xu Y."/>
            <person name="Jin H."/>
            <person name="Xiao X."/>
            <person name="Hu G."/>
            <person name="Bao F."/>
            <person name="Hu Y."/>
            <person name="Wan P."/>
            <person name="Li L."/>
            <person name="Deng X."/>
            <person name="Kuang T."/>
            <person name="Xiang C."/>
            <person name="Zhu J.K."/>
            <person name="Oliver M.J."/>
            <person name="He Y."/>
        </authorList>
    </citation>
    <scope>NUCLEOTIDE SEQUENCE [LARGE SCALE GENOMIC DNA]</scope>
    <source>
        <strain evidence="4">cv. XS01</strain>
    </source>
</reference>
<evidence type="ECO:0000259" key="2">
    <source>
        <dbReference type="Pfam" id="PF14244"/>
    </source>
</evidence>
<gene>
    <name evidence="3" type="ORF">F511_39919</name>
</gene>
<dbReference type="InterPro" id="IPR029472">
    <property type="entry name" value="Copia-like_N"/>
</dbReference>
<dbReference type="PANTHER" id="PTHR37610:SF75">
    <property type="entry name" value="RETROTRANSPOSON COPIA-LIKE N-TERMINAL DOMAIN-CONTAINING PROTEIN"/>
    <property type="match status" value="1"/>
</dbReference>
<organism evidence="3 4">
    <name type="scientific">Dorcoceras hygrometricum</name>
    <dbReference type="NCBI Taxonomy" id="472368"/>
    <lineage>
        <taxon>Eukaryota</taxon>
        <taxon>Viridiplantae</taxon>
        <taxon>Streptophyta</taxon>
        <taxon>Embryophyta</taxon>
        <taxon>Tracheophyta</taxon>
        <taxon>Spermatophyta</taxon>
        <taxon>Magnoliopsida</taxon>
        <taxon>eudicotyledons</taxon>
        <taxon>Gunneridae</taxon>
        <taxon>Pentapetalae</taxon>
        <taxon>asterids</taxon>
        <taxon>lamiids</taxon>
        <taxon>Lamiales</taxon>
        <taxon>Gesneriaceae</taxon>
        <taxon>Didymocarpoideae</taxon>
        <taxon>Trichosporeae</taxon>
        <taxon>Loxocarpinae</taxon>
        <taxon>Dorcoceras</taxon>
    </lineage>
</organism>
<dbReference type="AlphaFoldDB" id="A0A2Z7BIN2"/>
<feature type="domain" description="Retrotransposon Copia-like N-terminal" evidence="2">
    <location>
        <begin position="30"/>
        <end position="72"/>
    </location>
</feature>
<accession>A0A2Z7BIN2</accession>
<sequence>MSLFETNGVKGKGDTSPITFPTSIHVYESSTIQLTVHKLNGKNYLVWTQAIKLVIDGKGRLGCLTGEIAEPAKDDPKWRGWKSENSMVTALLNSMEPSIGRTYLFRPTEQEVWDVVHETYSDLENSSRIFDLKTRLWQSRQGEVFFRNWTRGRRFAVLKKLEACFTLRKKVIPVYKPNNIVSHLSLVLVTMILWHHRLGHPSFQYLKHLYPKLVNNHNVLF</sequence>
<protein>
    <submittedName>
        <fullName evidence="3">Uncharacterized protein</fullName>
    </submittedName>
</protein>
<dbReference type="PANTHER" id="PTHR37610">
    <property type="entry name" value="CCHC-TYPE DOMAIN-CONTAINING PROTEIN"/>
    <property type="match status" value="1"/>
</dbReference>
<dbReference type="Pfam" id="PF13976">
    <property type="entry name" value="gag_pre-integrs"/>
    <property type="match status" value="1"/>
</dbReference>
<name>A0A2Z7BIN2_9LAMI</name>
<dbReference type="EMBL" id="KV005130">
    <property type="protein sequence ID" value="KZV34264.1"/>
    <property type="molecule type" value="Genomic_DNA"/>
</dbReference>
<dbReference type="Proteomes" id="UP000250235">
    <property type="component" value="Unassembled WGS sequence"/>
</dbReference>
<evidence type="ECO:0000313" key="3">
    <source>
        <dbReference type="EMBL" id="KZV34264.1"/>
    </source>
</evidence>
<dbReference type="InterPro" id="IPR025724">
    <property type="entry name" value="GAG-pre-integrase_dom"/>
</dbReference>
<evidence type="ECO:0000259" key="1">
    <source>
        <dbReference type="Pfam" id="PF13976"/>
    </source>
</evidence>